<keyword evidence="2" id="KW-1185">Reference proteome</keyword>
<evidence type="ECO:0000313" key="1">
    <source>
        <dbReference type="EMBL" id="PVH97213.1"/>
    </source>
</evidence>
<dbReference type="OrthoDB" id="3800024at2759"/>
<dbReference type="AlphaFoldDB" id="A0A2V1DHX6"/>
<evidence type="ECO:0008006" key="3">
    <source>
        <dbReference type="Google" id="ProtNLM"/>
    </source>
</evidence>
<sequence length="609" mass="71804">MLEFIRKSSNIFRSTFKLQKTASIENLNDDCILEILEILYLHDRDALCCMSRTSHRFYALAFRLNHRQLKIDFADNRTIHFFRRLRNSSPQVQSLVQTLIIQAPEHWKPTDDPNLGDVLDFVKNLSTLRNLTWRGSIDIPRTMLNDLAKLPVKTVSFVSLANLHMEERWPCSRRSRWDFLSHPLVSHLTVFHWCPTTPRQVHRRFKGQFLSMLKQCEGTLQDLSITPRKLLVGFLPERAMFRQHRFSRLKCFRLNAKCDLFTPAELAIWGRRNAWDGLEQLAIPSTYVPVFLEHTPRLKSLMLTMQLEFQVDRFANWLKDLSTRPTFPSLTNLFVYDKQPAGSNSPDNQWVPVSLFWCMPNLQICQLKSRRGVRTYGPVRGDRDLYTIRHWCPKIRNLYVVAVARNCWPAQMLRELSLLEAHELVTVCFDFHNARSKYRNFYTEGNCLEAYKYMLSCRNSSRLDTKTGFHVRFIAESVTHSADERKLLEYNFKLDSRGGIQTFLSDTRGKFKGTVMEMERRLELKTWRTLSDDALSQAIAEKGPLMQMSFLRETSLYLWDKKEWWAMLAEKRWRQRKAELARRYGEHGTLMEMEMIPRSRNRLAALLSL</sequence>
<dbReference type="Proteomes" id="UP000244855">
    <property type="component" value="Unassembled WGS sequence"/>
</dbReference>
<gene>
    <name evidence="1" type="ORF">DM02DRAFT_658504</name>
</gene>
<organism evidence="1 2">
    <name type="scientific">Periconia macrospinosa</name>
    <dbReference type="NCBI Taxonomy" id="97972"/>
    <lineage>
        <taxon>Eukaryota</taxon>
        <taxon>Fungi</taxon>
        <taxon>Dikarya</taxon>
        <taxon>Ascomycota</taxon>
        <taxon>Pezizomycotina</taxon>
        <taxon>Dothideomycetes</taxon>
        <taxon>Pleosporomycetidae</taxon>
        <taxon>Pleosporales</taxon>
        <taxon>Massarineae</taxon>
        <taxon>Periconiaceae</taxon>
        <taxon>Periconia</taxon>
    </lineage>
</organism>
<accession>A0A2V1DHX6</accession>
<dbReference type="EMBL" id="KZ805443">
    <property type="protein sequence ID" value="PVH97213.1"/>
    <property type="molecule type" value="Genomic_DNA"/>
</dbReference>
<reference evidence="1 2" key="1">
    <citation type="journal article" date="2018" name="Sci. Rep.">
        <title>Comparative genomics provides insights into the lifestyle and reveals functional heterogeneity of dark septate endophytic fungi.</title>
        <authorList>
            <person name="Knapp D.G."/>
            <person name="Nemeth J.B."/>
            <person name="Barry K."/>
            <person name="Hainaut M."/>
            <person name="Henrissat B."/>
            <person name="Johnson J."/>
            <person name="Kuo A."/>
            <person name="Lim J.H.P."/>
            <person name="Lipzen A."/>
            <person name="Nolan M."/>
            <person name="Ohm R.A."/>
            <person name="Tamas L."/>
            <person name="Grigoriev I.V."/>
            <person name="Spatafora J.W."/>
            <person name="Nagy L.G."/>
            <person name="Kovacs G.M."/>
        </authorList>
    </citation>
    <scope>NUCLEOTIDE SEQUENCE [LARGE SCALE GENOMIC DNA]</scope>
    <source>
        <strain evidence="1 2">DSE2036</strain>
    </source>
</reference>
<proteinExistence type="predicted"/>
<protein>
    <recommendedName>
        <fullName evidence="3">F-box domain-containing protein</fullName>
    </recommendedName>
</protein>
<evidence type="ECO:0000313" key="2">
    <source>
        <dbReference type="Proteomes" id="UP000244855"/>
    </source>
</evidence>
<name>A0A2V1DHX6_9PLEO</name>
<dbReference type="CDD" id="cd09917">
    <property type="entry name" value="F-box_SF"/>
    <property type="match status" value="1"/>
</dbReference>